<name>A0A5N3WVU6_MUNMU</name>
<keyword evidence="2" id="KW-0862">Zinc</keyword>
<feature type="non-terminal residue" evidence="3">
    <location>
        <position position="1"/>
    </location>
</feature>
<keyword evidence="1" id="KW-0479">Metal-binding</keyword>
<accession>A0A5N3WVU6</accession>
<reference evidence="3 4" key="1">
    <citation type="submission" date="2019-06" db="EMBL/GenBank/DDBJ databases">
        <title>Discovery of a novel chromosome fission-fusion reversal in muntjac.</title>
        <authorList>
            <person name="Mudd A.B."/>
            <person name="Bredeson J.V."/>
            <person name="Baum R."/>
            <person name="Hockemeyer D."/>
            <person name="Rokhsar D.S."/>
        </authorList>
    </citation>
    <scope>NUCLEOTIDE SEQUENCE [LARGE SCALE GENOMIC DNA]</scope>
    <source>
        <strain evidence="3">UTSW_UCB_Mm</strain>
        <tissue evidence="3">Fibroblast cell line</tissue>
    </source>
</reference>
<evidence type="ECO:0000256" key="2">
    <source>
        <dbReference type="ARBA" id="ARBA00022833"/>
    </source>
</evidence>
<dbReference type="GO" id="GO:0046872">
    <property type="term" value="F:metal ion binding"/>
    <property type="evidence" value="ECO:0007669"/>
    <property type="project" value="UniProtKB-KW"/>
</dbReference>
<sequence length="27" mass="3225">TCGECYTENETKLRGLIRCKECEYRII</sequence>
<comment type="caution">
    <text evidence="3">The sequence shown here is derived from an EMBL/GenBank/DDBJ whole genome shotgun (WGS) entry which is preliminary data.</text>
</comment>
<dbReference type="Pfam" id="PF03604">
    <property type="entry name" value="Zn_ribbon_RPAB4"/>
    <property type="match status" value="1"/>
</dbReference>
<evidence type="ECO:0000313" key="4">
    <source>
        <dbReference type="Proteomes" id="UP000326458"/>
    </source>
</evidence>
<dbReference type="Gene3D" id="2.20.28.30">
    <property type="entry name" value="RNA polymerase ii, chain L"/>
    <property type="match status" value="1"/>
</dbReference>
<dbReference type="GO" id="GO:0003899">
    <property type="term" value="F:DNA-directed RNA polymerase activity"/>
    <property type="evidence" value="ECO:0007669"/>
    <property type="project" value="InterPro"/>
</dbReference>
<organism evidence="3 4">
    <name type="scientific">Muntiacus muntjak</name>
    <name type="common">Barking deer</name>
    <name type="synonym">Indian muntjac</name>
    <dbReference type="NCBI Taxonomy" id="9888"/>
    <lineage>
        <taxon>Eukaryota</taxon>
        <taxon>Metazoa</taxon>
        <taxon>Chordata</taxon>
        <taxon>Craniata</taxon>
        <taxon>Vertebrata</taxon>
        <taxon>Euteleostomi</taxon>
        <taxon>Mammalia</taxon>
        <taxon>Eutheria</taxon>
        <taxon>Laurasiatheria</taxon>
        <taxon>Artiodactyla</taxon>
        <taxon>Ruminantia</taxon>
        <taxon>Pecora</taxon>
        <taxon>Cervidae</taxon>
        <taxon>Muntiacinae</taxon>
        <taxon>Muntiacus</taxon>
    </lineage>
</organism>
<keyword evidence="4" id="KW-1185">Reference proteome</keyword>
<dbReference type="InterPro" id="IPR029040">
    <property type="entry name" value="RPABC4/Spt4"/>
</dbReference>
<evidence type="ECO:0000313" key="3">
    <source>
        <dbReference type="EMBL" id="KAB0365771.1"/>
    </source>
</evidence>
<dbReference type="AlphaFoldDB" id="A0A5N3WVU6"/>
<dbReference type="InterPro" id="IPR006591">
    <property type="entry name" value="RNAP_P/RPABC4"/>
</dbReference>
<protein>
    <submittedName>
        <fullName evidence="3">Uncharacterized protein</fullName>
    </submittedName>
</protein>
<dbReference type="EMBL" id="VCEA01000001">
    <property type="protein sequence ID" value="KAB0365771.1"/>
    <property type="molecule type" value="Genomic_DNA"/>
</dbReference>
<dbReference type="GO" id="GO:0003677">
    <property type="term" value="F:DNA binding"/>
    <property type="evidence" value="ECO:0007669"/>
    <property type="project" value="InterPro"/>
</dbReference>
<dbReference type="SUPFAM" id="SSF63393">
    <property type="entry name" value="RNA polymerase subunits"/>
    <property type="match status" value="1"/>
</dbReference>
<gene>
    <name evidence="3" type="ORF">FD754_009927</name>
</gene>
<dbReference type="GO" id="GO:0006351">
    <property type="term" value="P:DNA-templated transcription"/>
    <property type="evidence" value="ECO:0007669"/>
    <property type="project" value="InterPro"/>
</dbReference>
<evidence type="ECO:0000256" key="1">
    <source>
        <dbReference type="ARBA" id="ARBA00022723"/>
    </source>
</evidence>
<proteinExistence type="predicted"/>
<dbReference type="Proteomes" id="UP000326458">
    <property type="component" value="Unassembled WGS sequence"/>
</dbReference>